<keyword evidence="2" id="KW-1185">Reference proteome</keyword>
<sequence>MEDSPLELVCKETLESLEESLDGERSLCCSFVKRYVSMWPGRFKRIRDAIIEDHNDEAMDAVLSLRSASVMVGACRLGDLTTGIIRLIEGGHIGAVGKLLTTLKLYGDQTMYQLRISYIDKEWPNPHASR</sequence>
<dbReference type="SUPFAM" id="SSF47226">
    <property type="entry name" value="Histidine-containing phosphotransfer domain, HPT domain"/>
    <property type="match status" value="1"/>
</dbReference>
<name>A0A2V3DNB8_9MICC</name>
<evidence type="ECO:0000313" key="1">
    <source>
        <dbReference type="EMBL" id="PXA63916.1"/>
    </source>
</evidence>
<protein>
    <recommendedName>
        <fullName evidence="3">Hpt domain-containing protein</fullName>
    </recommendedName>
</protein>
<dbReference type="GO" id="GO:0000160">
    <property type="term" value="P:phosphorelay signal transduction system"/>
    <property type="evidence" value="ECO:0007669"/>
    <property type="project" value="InterPro"/>
</dbReference>
<dbReference type="InterPro" id="IPR036641">
    <property type="entry name" value="HPT_dom_sf"/>
</dbReference>
<dbReference type="Gene3D" id="1.20.120.160">
    <property type="entry name" value="HPT domain"/>
    <property type="match status" value="1"/>
</dbReference>
<gene>
    <name evidence="1" type="ORF">CVS29_17825</name>
</gene>
<comment type="caution">
    <text evidence="1">The sequence shown here is derived from an EMBL/GenBank/DDBJ whole genome shotgun (WGS) entry which is preliminary data.</text>
</comment>
<accession>A0A2V3DNB8</accession>
<evidence type="ECO:0000313" key="2">
    <source>
        <dbReference type="Proteomes" id="UP000246303"/>
    </source>
</evidence>
<evidence type="ECO:0008006" key="3">
    <source>
        <dbReference type="Google" id="ProtNLM"/>
    </source>
</evidence>
<dbReference type="AlphaFoldDB" id="A0A2V3DNB8"/>
<reference evidence="1 2" key="1">
    <citation type="submission" date="2018-05" db="EMBL/GenBank/DDBJ databases">
        <title>Genetic diversity of glacier-inhabiting Cryobacterium bacteria in China and description of Cryobacterium mengkeensis sp. nov. and Arthrobacter glacialis sp. nov.</title>
        <authorList>
            <person name="Liu Q."/>
            <person name="Xin Y.-H."/>
        </authorList>
    </citation>
    <scope>NUCLEOTIDE SEQUENCE [LARGE SCALE GENOMIC DNA]</scope>
    <source>
        <strain evidence="1 2">GP3</strain>
    </source>
</reference>
<dbReference type="Proteomes" id="UP000246303">
    <property type="component" value="Unassembled WGS sequence"/>
</dbReference>
<dbReference type="EMBL" id="QHLZ01000020">
    <property type="protein sequence ID" value="PXA63916.1"/>
    <property type="molecule type" value="Genomic_DNA"/>
</dbReference>
<organism evidence="1 2">
    <name type="scientific">Arthrobacter psychrochitiniphilus</name>
    <dbReference type="NCBI Taxonomy" id="291045"/>
    <lineage>
        <taxon>Bacteria</taxon>
        <taxon>Bacillati</taxon>
        <taxon>Actinomycetota</taxon>
        <taxon>Actinomycetes</taxon>
        <taxon>Micrococcales</taxon>
        <taxon>Micrococcaceae</taxon>
        <taxon>Arthrobacter</taxon>
    </lineage>
</organism>
<proteinExistence type="predicted"/>